<reference evidence="1 2" key="1">
    <citation type="journal article" date="2022" name="Antonie Van Leeuwenhoek">
        <title>Whole genome sequencing of the halophilic Halomonas qaidamensis XH36, a novel species strain with high ectoine production.</title>
        <authorList>
            <person name="Zhang T."/>
            <person name="Cui T."/>
            <person name="Cao Y."/>
            <person name="Li Y."/>
            <person name="Li F."/>
            <person name="Zhu D."/>
            <person name="Xing J."/>
        </authorList>
    </citation>
    <scope>NUCLEOTIDE SEQUENCE [LARGE SCALE GENOMIC DNA]</scope>
    <source>
        <strain evidence="1 2">XH36</strain>
    </source>
</reference>
<dbReference type="Proteomes" id="UP001163082">
    <property type="component" value="Chromosome"/>
</dbReference>
<organism evidence="1 2">
    <name type="scientific">Halomonas qaidamensis</name>
    <dbReference type="NCBI Taxonomy" id="2866211"/>
    <lineage>
        <taxon>Bacteria</taxon>
        <taxon>Pseudomonadati</taxon>
        <taxon>Pseudomonadota</taxon>
        <taxon>Gammaproteobacteria</taxon>
        <taxon>Oceanospirillales</taxon>
        <taxon>Halomonadaceae</taxon>
        <taxon>Halomonas</taxon>
    </lineage>
</organism>
<evidence type="ECO:0000313" key="2">
    <source>
        <dbReference type="Proteomes" id="UP001163082"/>
    </source>
</evidence>
<name>A0ABY6JY94_9GAMM</name>
<dbReference type="InterPro" id="IPR036374">
    <property type="entry name" value="OxRdtase_Mopterin-bd_sf"/>
</dbReference>
<evidence type="ECO:0000313" key="1">
    <source>
        <dbReference type="EMBL" id="UYV20807.1"/>
    </source>
</evidence>
<keyword evidence="2" id="KW-1185">Reference proteome</keyword>
<protein>
    <submittedName>
        <fullName evidence="1">Uncharacterized protein</fullName>
    </submittedName>
</protein>
<dbReference type="EMBL" id="CP080627">
    <property type="protein sequence ID" value="UYV20807.1"/>
    <property type="molecule type" value="Genomic_DNA"/>
</dbReference>
<gene>
    <name evidence="1" type="ORF">K1Y77_09435</name>
</gene>
<proteinExistence type="predicted"/>
<dbReference type="SUPFAM" id="SSF56524">
    <property type="entry name" value="Oxidoreductase molybdopterin-binding domain"/>
    <property type="match status" value="1"/>
</dbReference>
<accession>A0ABY6JY94</accession>
<sequence>MRGLEFRRFLIDQFGEVPPALHFTAWDDYEVTLSGWDDPKWLMVTEEDGEPLTLRSRGPLRLVEQSYDDQRDIENLREFNDWIWMIRSIEAQW</sequence>